<keyword evidence="1" id="KW-0472">Membrane</keyword>
<evidence type="ECO:0000256" key="1">
    <source>
        <dbReference type="SAM" id="Phobius"/>
    </source>
</evidence>
<protein>
    <submittedName>
        <fullName evidence="2">Uncharacterized protein</fullName>
    </submittedName>
</protein>
<dbReference type="EMBL" id="CP039852">
    <property type="protein sequence ID" value="QCZ92190.1"/>
    <property type="molecule type" value="Genomic_DNA"/>
</dbReference>
<feature type="transmembrane region" description="Helical" evidence="1">
    <location>
        <begin position="75"/>
        <end position="95"/>
    </location>
</feature>
<name>A0A5B7Y9S1_9ALTE</name>
<sequence>MTVVPSFFLTGLVTCIGFLISTFVPAILLRWLGKQYPLLKVTNPFRAIYITAIIALAVRALIAAPQIAIASNVHGIQILVPPYLICFFIVGFIVFSKQLEGEHYGKKEAISSAGISLGCVLWYLLVELAVYTYISQT</sequence>
<dbReference type="OrthoDB" id="9934955at2"/>
<evidence type="ECO:0000313" key="3">
    <source>
        <dbReference type="Proteomes" id="UP000304912"/>
    </source>
</evidence>
<keyword evidence="3" id="KW-1185">Reference proteome</keyword>
<gene>
    <name evidence="2" type="ORF">FBQ74_01285</name>
</gene>
<feature type="transmembrane region" description="Helical" evidence="1">
    <location>
        <begin position="115"/>
        <end position="134"/>
    </location>
</feature>
<organism evidence="2 3">
    <name type="scientific">Salinimonas iocasae</name>
    <dbReference type="NCBI Taxonomy" id="2572577"/>
    <lineage>
        <taxon>Bacteria</taxon>
        <taxon>Pseudomonadati</taxon>
        <taxon>Pseudomonadota</taxon>
        <taxon>Gammaproteobacteria</taxon>
        <taxon>Alteromonadales</taxon>
        <taxon>Alteromonadaceae</taxon>
        <taxon>Alteromonas/Salinimonas group</taxon>
        <taxon>Salinimonas</taxon>
    </lineage>
</organism>
<feature type="transmembrane region" description="Helical" evidence="1">
    <location>
        <begin position="6"/>
        <end position="28"/>
    </location>
</feature>
<dbReference type="KEGG" id="salk:FBQ74_01285"/>
<dbReference type="Proteomes" id="UP000304912">
    <property type="component" value="Chromosome"/>
</dbReference>
<keyword evidence="1" id="KW-1133">Transmembrane helix</keyword>
<proteinExistence type="predicted"/>
<dbReference type="AlphaFoldDB" id="A0A5B7Y9S1"/>
<keyword evidence="1" id="KW-0812">Transmembrane</keyword>
<evidence type="ECO:0000313" key="2">
    <source>
        <dbReference type="EMBL" id="QCZ92190.1"/>
    </source>
</evidence>
<reference evidence="2 3" key="1">
    <citation type="submission" date="2019-04" db="EMBL/GenBank/DDBJ databases">
        <title>Salinimonas iocasae sp. nov., a halophilic bacterium isolated from the outer tube casing of tubeworms in Okinawa Trough.</title>
        <authorList>
            <person name="Zhang H."/>
            <person name="Wang H."/>
            <person name="Li C."/>
        </authorList>
    </citation>
    <scope>NUCLEOTIDE SEQUENCE [LARGE SCALE GENOMIC DNA]</scope>
    <source>
        <strain evidence="2 3">KX18D6</strain>
    </source>
</reference>
<accession>A0A5B7Y9S1</accession>
<dbReference type="RefSeq" id="WP_139754952.1">
    <property type="nucleotide sequence ID" value="NZ_CP039852.1"/>
</dbReference>
<feature type="transmembrane region" description="Helical" evidence="1">
    <location>
        <begin position="48"/>
        <end position="69"/>
    </location>
</feature>